<dbReference type="InterPro" id="IPR005090">
    <property type="entry name" value="RepC_N"/>
</dbReference>
<reference evidence="4" key="1">
    <citation type="submission" date="2020-03" db="EMBL/GenBank/DDBJ databases">
        <title>Ferranicluibacter endophyticum gen. nov., sp. nov., a new genus isolated from Rubus ulmifolius Schott. stem.</title>
        <authorList>
            <person name="Roca-Couso R."/>
            <person name="Flores-Felix J.D."/>
            <person name="Igual J.M."/>
            <person name="Rivas R."/>
        </authorList>
    </citation>
    <scope>NUCLEOTIDE SEQUENCE</scope>
    <source>
        <strain evidence="4">CRRU44</strain>
    </source>
</reference>
<organism evidence="4 5">
    <name type="scientific">Ferranicluibacter rubi</name>
    <dbReference type="NCBI Taxonomy" id="2715133"/>
    <lineage>
        <taxon>Bacteria</taxon>
        <taxon>Pseudomonadati</taxon>
        <taxon>Pseudomonadota</taxon>
        <taxon>Alphaproteobacteria</taxon>
        <taxon>Hyphomicrobiales</taxon>
        <taxon>Rhizobiaceae</taxon>
        <taxon>Ferranicluibacter</taxon>
    </lineage>
</organism>
<comment type="caution">
    <text evidence="4">The sequence shown here is derived from an EMBL/GenBank/DDBJ whole genome shotgun (WGS) entry which is preliminary data.</text>
</comment>
<dbReference type="InterPro" id="IPR047611">
    <property type="entry name" value="RepABC_RepC"/>
</dbReference>
<dbReference type="RefSeq" id="WP_167129612.1">
    <property type="nucleotide sequence ID" value="NZ_JAANCM010000006.1"/>
</dbReference>
<dbReference type="Pfam" id="PF03428">
    <property type="entry name" value="RP-C"/>
    <property type="match status" value="1"/>
</dbReference>
<evidence type="ECO:0000256" key="1">
    <source>
        <dbReference type="SAM" id="MobiDB-lite"/>
    </source>
</evidence>
<keyword evidence="5" id="KW-1185">Reference proteome</keyword>
<dbReference type="Proteomes" id="UP001155840">
    <property type="component" value="Unassembled WGS sequence"/>
</dbReference>
<dbReference type="NCBIfam" id="NF040974">
    <property type="entry name" value="RepABC_RepC"/>
    <property type="match status" value="1"/>
</dbReference>
<evidence type="ECO:0000313" key="5">
    <source>
        <dbReference type="Proteomes" id="UP001155840"/>
    </source>
</evidence>
<sequence>MEKFATTPFGGARLTARNFALRADLEKRQSRLKDGAGGNATGQAEKYQIIRALSEARTVWKLSDRAIAVLEALASFHQDRHLDGRAPIIVFPSNAELSLRARGMSPATLRRHLASLVEAGLILRRDSANGKRYCRRDDHGDVETAFGFDLAPLALRAEDILATAATSRDTARRISRLRAEITLHLRDIAKTIAAAFAEGRTERGADPWQGFVERLRDLSGRVQRNGTEADLSARCNALVRLRAEVETGYLNALTDEEMSASERHSEHHIQNSESDLSFDKNGQRLKTEDEAGEPIAPKRTSTGLALKDFLNLCPDIADYARGGISRWQDVIDAAEVVRSMLRISPSAMAAARNAMGDIPAAIVIAAILKRSTVIRSPGGYLRDLTAKAEQGRFSITPMLKALG</sequence>
<evidence type="ECO:0000313" key="4">
    <source>
        <dbReference type="EMBL" id="NHT76749.1"/>
    </source>
</evidence>
<dbReference type="InterPro" id="IPR021760">
    <property type="entry name" value="RepC_C"/>
</dbReference>
<dbReference type="NCBIfam" id="NF010396">
    <property type="entry name" value="PRK13824.1"/>
    <property type="match status" value="1"/>
</dbReference>
<evidence type="ECO:0000259" key="2">
    <source>
        <dbReference type="Pfam" id="PF03428"/>
    </source>
</evidence>
<dbReference type="Pfam" id="PF11800">
    <property type="entry name" value="RP-C_C"/>
    <property type="match status" value="1"/>
</dbReference>
<feature type="compositionally biased region" description="Basic and acidic residues" evidence="1">
    <location>
        <begin position="260"/>
        <end position="270"/>
    </location>
</feature>
<feature type="region of interest" description="Disordered" evidence="1">
    <location>
        <begin position="258"/>
        <end position="280"/>
    </location>
</feature>
<feature type="domain" description="Plasmid replication protein C C-terminal" evidence="3">
    <location>
        <begin position="306"/>
        <end position="402"/>
    </location>
</feature>
<protein>
    <submittedName>
        <fullName evidence="4">Replication initiation protein</fullName>
    </submittedName>
</protein>
<dbReference type="InterPro" id="IPR036390">
    <property type="entry name" value="WH_DNA-bd_sf"/>
</dbReference>
<dbReference type="AlphaFoldDB" id="A0AA43ZF67"/>
<accession>A0AA43ZF67</accession>
<proteinExistence type="predicted"/>
<name>A0AA43ZF67_9HYPH</name>
<gene>
    <name evidence="4" type="ORF">G8E10_13455</name>
</gene>
<dbReference type="EMBL" id="JAANCM010000006">
    <property type="protein sequence ID" value="NHT76749.1"/>
    <property type="molecule type" value="Genomic_DNA"/>
</dbReference>
<feature type="domain" description="Plasmid replication protein C N-terminal" evidence="2">
    <location>
        <begin position="40"/>
        <end position="195"/>
    </location>
</feature>
<dbReference type="SUPFAM" id="SSF46785">
    <property type="entry name" value="Winged helix' DNA-binding domain"/>
    <property type="match status" value="1"/>
</dbReference>
<evidence type="ECO:0000259" key="3">
    <source>
        <dbReference type="Pfam" id="PF11800"/>
    </source>
</evidence>